<dbReference type="EMBL" id="FOQY01000005">
    <property type="protein sequence ID" value="SFI81151.1"/>
    <property type="molecule type" value="Genomic_DNA"/>
</dbReference>
<accession>A0A1I3L8V4</accession>
<organism evidence="1 2">
    <name type="scientific">Streptosporangium canum</name>
    <dbReference type="NCBI Taxonomy" id="324952"/>
    <lineage>
        <taxon>Bacteria</taxon>
        <taxon>Bacillati</taxon>
        <taxon>Actinomycetota</taxon>
        <taxon>Actinomycetes</taxon>
        <taxon>Streptosporangiales</taxon>
        <taxon>Streptosporangiaceae</taxon>
        <taxon>Streptosporangium</taxon>
    </lineage>
</organism>
<dbReference type="Proteomes" id="UP000199111">
    <property type="component" value="Unassembled WGS sequence"/>
</dbReference>
<proteinExistence type="predicted"/>
<gene>
    <name evidence="1" type="ORF">SAMN05216275_10553</name>
</gene>
<name>A0A1I3L8V4_9ACTN</name>
<evidence type="ECO:0000313" key="2">
    <source>
        <dbReference type="Proteomes" id="UP000199111"/>
    </source>
</evidence>
<evidence type="ECO:0000313" key="1">
    <source>
        <dbReference type="EMBL" id="SFI81151.1"/>
    </source>
</evidence>
<reference evidence="2" key="1">
    <citation type="submission" date="2016-10" db="EMBL/GenBank/DDBJ databases">
        <authorList>
            <person name="Varghese N."/>
            <person name="Submissions S."/>
        </authorList>
    </citation>
    <scope>NUCLEOTIDE SEQUENCE [LARGE SCALE GENOMIC DNA]</scope>
    <source>
        <strain evidence="2">CGMCC 4.2126</strain>
    </source>
</reference>
<protein>
    <submittedName>
        <fullName evidence="1">Uncharacterized protein</fullName>
    </submittedName>
</protein>
<dbReference type="GeneID" id="96297586"/>
<dbReference type="RefSeq" id="WP_093886537.1">
    <property type="nucleotide sequence ID" value="NZ_FOQY01000005.1"/>
</dbReference>
<keyword evidence="2" id="KW-1185">Reference proteome</keyword>
<dbReference type="AlphaFoldDB" id="A0A1I3L8V4"/>
<sequence>MASNDMKARRRIKRRAMARLPKTTGEPIETLVGDQIADALHLVPQDEWERILRLAVVNAFEELNGNRTAKHASLWIEGLEFTDAA</sequence>